<feature type="signal peptide" evidence="2">
    <location>
        <begin position="1"/>
        <end position="26"/>
    </location>
</feature>
<comment type="caution">
    <text evidence="3">The sequence shown here is derived from an EMBL/GenBank/DDBJ whole genome shotgun (WGS) entry which is preliminary data.</text>
</comment>
<evidence type="ECO:0000256" key="2">
    <source>
        <dbReference type="SAM" id="SignalP"/>
    </source>
</evidence>
<name>A0A498HP41_MALDO</name>
<feature type="region of interest" description="Disordered" evidence="1">
    <location>
        <begin position="67"/>
        <end position="86"/>
    </location>
</feature>
<organism evidence="3 4">
    <name type="scientific">Malus domestica</name>
    <name type="common">Apple</name>
    <name type="synonym">Pyrus malus</name>
    <dbReference type="NCBI Taxonomy" id="3750"/>
    <lineage>
        <taxon>Eukaryota</taxon>
        <taxon>Viridiplantae</taxon>
        <taxon>Streptophyta</taxon>
        <taxon>Embryophyta</taxon>
        <taxon>Tracheophyta</taxon>
        <taxon>Spermatophyta</taxon>
        <taxon>Magnoliopsida</taxon>
        <taxon>eudicotyledons</taxon>
        <taxon>Gunneridae</taxon>
        <taxon>Pentapetalae</taxon>
        <taxon>rosids</taxon>
        <taxon>fabids</taxon>
        <taxon>Rosales</taxon>
        <taxon>Rosaceae</taxon>
        <taxon>Amygdaloideae</taxon>
        <taxon>Maleae</taxon>
        <taxon>Malus</taxon>
    </lineage>
</organism>
<dbReference type="AlphaFoldDB" id="A0A498HP41"/>
<evidence type="ECO:0000313" key="3">
    <source>
        <dbReference type="EMBL" id="RXH72659.1"/>
    </source>
</evidence>
<feature type="chain" id="PRO_5019826429" description="Secreted protein" evidence="2">
    <location>
        <begin position="27"/>
        <end position="86"/>
    </location>
</feature>
<accession>A0A498HP41</accession>
<dbReference type="EMBL" id="RDQH01000341">
    <property type="protein sequence ID" value="RXH72659.1"/>
    <property type="molecule type" value="Genomic_DNA"/>
</dbReference>
<evidence type="ECO:0000313" key="4">
    <source>
        <dbReference type="Proteomes" id="UP000290289"/>
    </source>
</evidence>
<protein>
    <recommendedName>
        <fullName evidence="5">Secreted protein</fullName>
    </recommendedName>
</protein>
<dbReference type="STRING" id="3750.A0A498HP41"/>
<evidence type="ECO:0000256" key="1">
    <source>
        <dbReference type="SAM" id="MobiDB-lite"/>
    </source>
</evidence>
<proteinExistence type="predicted"/>
<sequence length="86" mass="9654">MHSFWWLLGVLHHVIWVATMLLTVQAMPPPPPIRCDASTGCNLSNSYGIWGDRKDCHVPSAAQPQTEEDLRLAVASQAKTRSRSKW</sequence>
<keyword evidence="4" id="KW-1185">Reference proteome</keyword>
<keyword evidence="2" id="KW-0732">Signal</keyword>
<evidence type="ECO:0008006" key="5">
    <source>
        <dbReference type="Google" id="ProtNLM"/>
    </source>
</evidence>
<reference evidence="3 4" key="1">
    <citation type="submission" date="2018-10" db="EMBL/GenBank/DDBJ databases">
        <title>A high-quality apple genome assembly.</title>
        <authorList>
            <person name="Hu J."/>
        </authorList>
    </citation>
    <scope>NUCLEOTIDE SEQUENCE [LARGE SCALE GENOMIC DNA]</scope>
    <source>
        <strain evidence="4">cv. HFTH1</strain>
        <tissue evidence="3">Young leaf</tissue>
    </source>
</reference>
<gene>
    <name evidence="3" type="ORF">DVH24_012343</name>
</gene>
<dbReference type="Proteomes" id="UP000290289">
    <property type="component" value="Chromosome 15"/>
</dbReference>